<evidence type="ECO:0000256" key="1">
    <source>
        <dbReference type="ARBA" id="ARBA00004141"/>
    </source>
</evidence>
<comment type="caution">
    <text evidence="8">The sequence shown here is derived from an EMBL/GenBank/DDBJ whole genome shotgun (WGS) entry which is preliminary data.</text>
</comment>
<dbReference type="GO" id="GO:0003865">
    <property type="term" value="F:3-oxo-5-alpha-steroid 4-dehydrogenase activity"/>
    <property type="evidence" value="ECO:0007669"/>
    <property type="project" value="InterPro"/>
</dbReference>
<reference evidence="8 9" key="1">
    <citation type="submission" date="2015-03" db="EMBL/GenBank/DDBJ databases">
        <authorList>
            <person name="Radwan O."/>
            <person name="Al-Naeli F.A."/>
            <person name="Rendon G.A."/>
            <person name="Fields C."/>
        </authorList>
    </citation>
    <scope>NUCLEOTIDE SEQUENCE [LARGE SCALE GENOMIC DNA]</scope>
    <source>
        <strain evidence="8">CR-DP1</strain>
    </source>
</reference>
<keyword evidence="9" id="KW-1185">Reference proteome</keyword>
<evidence type="ECO:0000256" key="5">
    <source>
        <dbReference type="ARBA" id="ARBA00023136"/>
    </source>
</evidence>
<comment type="subcellular location">
    <subcellularLocation>
        <location evidence="1">Membrane</location>
        <topology evidence="1">Multi-pass membrane protein</topology>
    </subcellularLocation>
</comment>
<evidence type="ECO:0000313" key="9">
    <source>
        <dbReference type="Proteomes" id="UP000033483"/>
    </source>
</evidence>
<keyword evidence="3 6" id="KW-0812">Transmembrane</keyword>
<dbReference type="InterPro" id="IPR016636">
    <property type="entry name" value="3-oxo-5-alpha-steroid_4-DH"/>
</dbReference>
<accession>A0A0F4ZJW8</accession>
<feature type="domain" description="3-oxo-5-alpha-steroid 4-dehydrogenase C-terminal" evidence="7">
    <location>
        <begin position="110"/>
        <end position="176"/>
    </location>
</feature>
<evidence type="ECO:0000256" key="4">
    <source>
        <dbReference type="ARBA" id="ARBA00022989"/>
    </source>
</evidence>
<dbReference type="InterPro" id="IPR039357">
    <property type="entry name" value="SRD5A/TECR"/>
</dbReference>
<gene>
    <name evidence="8" type="ORF">TD95_004580</name>
</gene>
<keyword evidence="4 6" id="KW-1133">Transmembrane helix</keyword>
<dbReference type="Pfam" id="PF02544">
    <property type="entry name" value="Steroid_dh"/>
    <property type="match status" value="2"/>
</dbReference>
<dbReference type="EMBL" id="LAEV01000390">
    <property type="protein sequence ID" value="KKA30416.1"/>
    <property type="molecule type" value="Genomic_DNA"/>
</dbReference>
<evidence type="ECO:0000313" key="8">
    <source>
        <dbReference type="EMBL" id="KKA30416.1"/>
    </source>
</evidence>
<evidence type="ECO:0000256" key="2">
    <source>
        <dbReference type="ARBA" id="ARBA00007742"/>
    </source>
</evidence>
<dbReference type="OrthoDB" id="5788137at2759"/>
<comment type="similarity">
    <text evidence="2">Belongs to the steroid 5-alpha reductase family.</text>
</comment>
<proteinExistence type="inferred from homology"/>
<dbReference type="PANTHER" id="PTHR10556">
    <property type="entry name" value="3-OXO-5-ALPHA-STEROID 4-DEHYDROGENASE"/>
    <property type="match status" value="1"/>
</dbReference>
<feature type="transmembrane region" description="Helical" evidence="6">
    <location>
        <begin position="110"/>
        <end position="131"/>
    </location>
</feature>
<feature type="transmembrane region" description="Helical" evidence="6">
    <location>
        <begin position="7"/>
        <end position="29"/>
    </location>
</feature>
<keyword evidence="5 6" id="KW-0472">Membrane</keyword>
<name>A0A0F4ZJW8_9PEZI</name>
<evidence type="ECO:0000256" key="3">
    <source>
        <dbReference type="ARBA" id="ARBA00022692"/>
    </source>
</evidence>
<dbReference type="PROSITE" id="PS50244">
    <property type="entry name" value="S5A_REDUCTASE"/>
    <property type="match status" value="1"/>
</dbReference>
<organism evidence="8 9">
    <name type="scientific">Thielaviopsis punctulata</name>
    <dbReference type="NCBI Taxonomy" id="72032"/>
    <lineage>
        <taxon>Eukaryota</taxon>
        <taxon>Fungi</taxon>
        <taxon>Dikarya</taxon>
        <taxon>Ascomycota</taxon>
        <taxon>Pezizomycotina</taxon>
        <taxon>Sordariomycetes</taxon>
        <taxon>Hypocreomycetidae</taxon>
        <taxon>Microascales</taxon>
        <taxon>Ceratocystidaceae</taxon>
        <taxon>Thielaviopsis</taxon>
    </lineage>
</organism>
<dbReference type="InterPro" id="IPR001104">
    <property type="entry name" value="3-oxo-5_a-steroid_4-DH_C"/>
</dbReference>
<evidence type="ECO:0000256" key="6">
    <source>
        <dbReference type="SAM" id="Phobius"/>
    </source>
</evidence>
<dbReference type="PIRSF" id="PIRSF015596">
    <property type="entry name" value="5_alpha-SR2"/>
    <property type="match status" value="1"/>
</dbReference>
<feature type="transmembrane region" description="Helical" evidence="6">
    <location>
        <begin position="143"/>
        <end position="163"/>
    </location>
</feature>
<dbReference type="AlphaFoldDB" id="A0A0F4ZJW8"/>
<dbReference type="PANTHER" id="PTHR10556:SF43">
    <property type="entry name" value="STEROID 5-ALPHA-REDUCTASE DET2"/>
    <property type="match status" value="1"/>
</dbReference>
<dbReference type="GO" id="GO:0008202">
    <property type="term" value="P:steroid metabolic process"/>
    <property type="evidence" value="ECO:0007669"/>
    <property type="project" value="InterPro"/>
</dbReference>
<evidence type="ECO:0000259" key="7">
    <source>
        <dbReference type="Pfam" id="PF02544"/>
    </source>
</evidence>
<dbReference type="Proteomes" id="UP000033483">
    <property type="component" value="Unassembled WGS sequence"/>
</dbReference>
<sequence length="281" mass="31670">MYISNELWLTVTRGFASVFPTMGLCQFVTPWYGMGKTSTPSRFNLPGRWAWMSMEVPGFLCLLWTMAEVGRKGNMAWQSQALAGLFTIHYIYRAILFPLLQPSMAPIHPLIWLSAVCFQVCNGISLGGWLGGYGDAHFTGVWAHVRFGAGVCVFFAGLAGNYVHDEELRQLRRTATNTQEPGKTATEHGMKASVAGQGQDRYKLPQARLFRYILYPHYLCEWIEWLGFWMAAGWTCGPARAFVVNEVAAMLPRAIRGRQWYVEKFGAERVGKRWAVIPGLV</sequence>
<feature type="domain" description="3-oxo-5-alpha-steroid 4-dehydrogenase C-terminal" evidence="7">
    <location>
        <begin position="197"/>
        <end position="279"/>
    </location>
</feature>
<protein>
    <recommendedName>
        <fullName evidence="7">3-oxo-5-alpha-steroid 4-dehydrogenase C-terminal domain-containing protein</fullName>
    </recommendedName>
</protein>
<dbReference type="GO" id="GO:0016020">
    <property type="term" value="C:membrane"/>
    <property type="evidence" value="ECO:0007669"/>
    <property type="project" value="UniProtKB-SubCell"/>
</dbReference>